<evidence type="ECO:0000313" key="3">
    <source>
        <dbReference type="EMBL" id="VFQ72793.1"/>
    </source>
</evidence>
<proteinExistence type="predicted"/>
<keyword evidence="4" id="KW-1185">Reference proteome</keyword>
<evidence type="ECO:0000259" key="2">
    <source>
        <dbReference type="Pfam" id="PF24626"/>
    </source>
</evidence>
<sequence length="278" mass="29548">MMPCGIGVLLNPVLRIDSPWTCVKHDGSFGIAFNRLIQSTQDPAVAETMACKEAITNLSSDLQATKLHGSSTALASPNTRPPVGKPVPTGTPGTPRSSYGRHSFPGLFSLIWSASAIRLSDYCSAFTSTGGRRDVARASGPVNRSSWPFDTDAAAYAVPGKPASLRGVIRGWGFGASQASTIPPTLGGPTSFPKLARRYYGPFEVLEKVGAVAYRLRLPDGCRIHDVFHVSLLKPFVGRPGDTPQVSLPAQFFKGRPVATPVAAVDRRTVMVDGALQE</sequence>
<reference evidence="3 4" key="1">
    <citation type="submission" date="2018-04" db="EMBL/GenBank/DDBJ databases">
        <authorList>
            <person name="Vogel A."/>
        </authorList>
    </citation>
    <scope>NUCLEOTIDE SEQUENCE [LARGE SCALE GENOMIC DNA]</scope>
</reference>
<feature type="compositionally biased region" description="Low complexity" evidence="1">
    <location>
        <begin position="86"/>
        <end position="95"/>
    </location>
</feature>
<dbReference type="PANTHER" id="PTHR46148">
    <property type="entry name" value="CHROMO DOMAIN-CONTAINING PROTEIN"/>
    <property type="match status" value="1"/>
</dbReference>
<feature type="domain" description="Tf2-1-like SH3-like" evidence="2">
    <location>
        <begin position="194"/>
        <end position="237"/>
    </location>
</feature>
<dbReference type="OrthoDB" id="5554229at2759"/>
<dbReference type="InterPro" id="IPR056924">
    <property type="entry name" value="SH3_Tf2-1"/>
</dbReference>
<organism evidence="3 4">
    <name type="scientific">Cuscuta campestris</name>
    <dbReference type="NCBI Taxonomy" id="132261"/>
    <lineage>
        <taxon>Eukaryota</taxon>
        <taxon>Viridiplantae</taxon>
        <taxon>Streptophyta</taxon>
        <taxon>Embryophyta</taxon>
        <taxon>Tracheophyta</taxon>
        <taxon>Spermatophyta</taxon>
        <taxon>Magnoliopsida</taxon>
        <taxon>eudicotyledons</taxon>
        <taxon>Gunneridae</taxon>
        <taxon>Pentapetalae</taxon>
        <taxon>asterids</taxon>
        <taxon>lamiids</taxon>
        <taxon>Solanales</taxon>
        <taxon>Convolvulaceae</taxon>
        <taxon>Cuscuteae</taxon>
        <taxon>Cuscuta</taxon>
        <taxon>Cuscuta subgen. Grammica</taxon>
        <taxon>Cuscuta sect. Cleistogrammica</taxon>
    </lineage>
</organism>
<name>A0A484L924_9ASTE</name>
<evidence type="ECO:0000313" key="4">
    <source>
        <dbReference type="Proteomes" id="UP000595140"/>
    </source>
</evidence>
<dbReference type="EMBL" id="OOIL02001116">
    <property type="protein sequence ID" value="VFQ72793.1"/>
    <property type="molecule type" value="Genomic_DNA"/>
</dbReference>
<dbReference type="PANTHER" id="PTHR46148:SF52">
    <property type="entry name" value="OS04G0603800 PROTEIN"/>
    <property type="match status" value="1"/>
</dbReference>
<gene>
    <name evidence="3" type="ORF">CCAM_LOCUS14569</name>
</gene>
<feature type="region of interest" description="Disordered" evidence="1">
    <location>
        <begin position="71"/>
        <end position="98"/>
    </location>
</feature>
<dbReference type="Pfam" id="PF24626">
    <property type="entry name" value="SH3_Tf2-1"/>
    <property type="match status" value="1"/>
</dbReference>
<dbReference type="Proteomes" id="UP000595140">
    <property type="component" value="Unassembled WGS sequence"/>
</dbReference>
<protein>
    <recommendedName>
        <fullName evidence="2">Tf2-1-like SH3-like domain-containing protein</fullName>
    </recommendedName>
</protein>
<dbReference type="AlphaFoldDB" id="A0A484L924"/>
<accession>A0A484L924</accession>
<evidence type="ECO:0000256" key="1">
    <source>
        <dbReference type="SAM" id="MobiDB-lite"/>
    </source>
</evidence>